<dbReference type="PROSITE" id="PS50977">
    <property type="entry name" value="HTH_TETR_2"/>
    <property type="match status" value="1"/>
</dbReference>
<keyword evidence="5" id="KW-1185">Reference proteome</keyword>
<gene>
    <name evidence="4" type="ORF">ACFQ04_07040</name>
</gene>
<dbReference type="SUPFAM" id="SSF46689">
    <property type="entry name" value="Homeodomain-like"/>
    <property type="match status" value="1"/>
</dbReference>
<comment type="caution">
    <text evidence="4">The sequence shown here is derived from an EMBL/GenBank/DDBJ whole genome shotgun (WGS) entry which is preliminary data.</text>
</comment>
<dbReference type="Proteomes" id="UP001597068">
    <property type="component" value="Unassembled WGS sequence"/>
</dbReference>
<name>A0ABW3G9E3_9NOCA</name>
<feature type="DNA-binding region" description="H-T-H motif" evidence="2">
    <location>
        <begin position="28"/>
        <end position="47"/>
    </location>
</feature>
<evidence type="ECO:0000256" key="1">
    <source>
        <dbReference type="ARBA" id="ARBA00023125"/>
    </source>
</evidence>
<protein>
    <submittedName>
        <fullName evidence="4">TetR family transcriptional regulator</fullName>
    </submittedName>
</protein>
<organism evidence="4 5">
    <name type="scientific">Williamsia deligens</name>
    <dbReference type="NCBI Taxonomy" id="321325"/>
    <lineage>
        <taxon>Bacteria</taxon>
        <taxon>Bacillati</taxon>
        <taxon>Actinomycetota</taxon>
        <taxon>Actinomycetes</taxon>
        <taxon>Mycobacteriales</taxon>
        <taxon>Nocardiaceae</taxon>
        <taxon>Williamsia</taxon>
    </lineage>
</organism>
<sequence>MSRTVFAVDDLLDAARSCVLAEGVRKTTVAAVARRSGAPVGSIYHRFAGIDDVLAGAWIRAVSRSQAGVGEVDTSDLARADVAAALAVASFDFCLRHPDDVRLLERLTRRDVLGLKLSPATLDQVREVDERSMALMGAAARRLGDDGLSTTALVVIELPQTFARSALAAADTVELDARRRQLDAAVRAVIATVTSARSGP</sequence>
<dbReference type="InterPro" id="IPR001647">
    <property type="entry name" value="HTH_TetR"/>
</dbReference>
<evidence type="ECO:0000256" key="2">
    <source>
        <dbReference type="PROSITE-ProRule" id="PRU00335"/>
    </source>
</evidence>
<evidence type="ECO:0000313" key="5">
    <source>
        <dbReference type="Proteomes" id="UP001597068"/>
    </source>
</evidence>
<dbReference type="InterPro" id="IPR009057">
    <property type="entry name" value="Homeodomain-like_sf"/>
</dbReference>
<proteinExistence type="predicted"/>
<keyword evidence="1 2" id="KW-0238">DNA-binding</keyword>
<dbReference type="Pfam" id="PF00440">
    <property type="entry name" value="TetR_N"/>
    <property type="match status" value="1"/>
</dbReference>
<dbReference type="Gene3D" id="1.10.357.10">
    <property type="entry name" value="Tetracycline Repressor, domain 2"/>
    <property type="match status" value="1"/>
</dbReference>
<feature type="domain" description="HTH tetR-type" evidence="3">
    <location>
        <begin position="5"/>
        <end position="65"/>
    </location>
</feature>
<evidence type="ECO:0000313" key="4">
    <source>
        <dbReference type="EMBL" id="MFD0925490.1"/>
    </source>
</evidence>
<evidence type="ECO:0000259" key="3">
    <source>
        <dbReference type="PROSITE" id="PS50977"/>
    </source>
</evidence>
<accession>A0ABW3G9E3</accession>
<dbReference type="RefSeq" id="WP_253646564.1">
    <property type="nucleotide sequence ID" value="NZ_BAAAMO010000002.1"/>
</dbReference>
<reference evidence="5" key="1">
    <citation type="journal article" date="2019" name="Int. J. Syst. Evol. Microbiol.">
        <title>The Global Catalogue of Microorganisms (GCM) 10K type strain sequencing project: providing services to taxonomists for standard genome sequencing and annotation.</title>
        <authorList>
            <consortium name="The Broad Institute Genomics Platform"/>
            <consortium name="The Broad Institute Genome Sequencing Center for Infectious Disease"/>
            <person name="Wu L."/>
            <person name="Ma J."/>
        </authorList>
    </citation>
    <scope>NUCLEOTIDE SEQUENCE [LARGE SCALE GENOMIC DNA]</scope>
    <source>
        <strain evidence="5">CCUG 50873</strain>
    </source>
</reference>
<dbReference type="EMBL" id="JBHTIL010000001">
    <property type="protein sequence ID" value="MFD0925490.1"/>
    <property type="molecule type" value="Genomic_DNA"/>
</dbReference>